<feature type="non-terminal residue" evidence="2">
    <location>
        <position position="1"/>
    </location>
</feature>
<evidence type="ECO:0000313" key="1">
    <source>
        <dbReference type="EMBL" id="KFD58482.1"/>
    </source>
</evidence>
<dbReference type="EMBL" id="KL363184">
    <property type="protein sequence ID" value="KFD58482.1"/>
    <property type="molecule type" value="Genomic_DNA"/>
</dbReference>
<dbReference type="Proteomes" id="UP000030764">
    <property type="component" value="Unassembled WGS sequence"/>
</dbReference>
<sequence length="83" mass="9602">ECFLRSSFVGTSVRRKGGNKFYCHYFLQNYLARSFRNVCLLAREKHCPPLQATDLRFQSGVIRLLHCKSLRHLGIVQGVDLTM</sequence>
<feature type="non-terminal residue" evidence="2">
    <location>
        <position position="83"/>
    </location>
</feature>
<reference evidence="2 3" key="1">
    <citation type="journal article" date="2014" name="Nat. Genet.">
        <title>Genome and transcriptome of the porcine whipworm Trichuris suis.</title>
        <authorList>
            <person name="Jex A.R."/>
            <person name="Nejsum P."/>
            <person name="Schwarz E.M."/>
            <person name="Hu L."/>
            <person name="Young N.D."/>
            <person name="Hall R.S."/>
            <person name="Korhonen P.K."/>
            <person name="Liao S."/>
            <person name="Thamsborg S."/>
            <person name="Xia J."/>
            <person name="Xu P."/>
            <person name="Wang S."/>
            <person name="Scheerlinck J.P."/>
            <person name="Hofmann A."/>
            <person name="Sternberg P.W."/>
            <person name="Wang J."/>
            <person name="Gasser R.B."/>
        </authorList>
    </citation>
    <scope>NUCLEOTIDE SEQUENCE [LARGE SCALE GENOMIC DNA]</scope>
    <source>
        <strain evidence="2">DCEP-RM93F</strain>
        <strain evidence="1">DCEP-RM93M</strain>
    </source>
</reference>
<name>A0A085N6L6_9BILA</name>
<accession>A0A085N6L6</accession>
<evidence type="ECO:0000313" key="2">
    <source>
        <dbReference type="EMBL" id="KFD65112.1"/>
    </source>
</evidence>
<dbReference type="Proteomes" id="UP000030758">
    <property type="component" value="Unassembled WGS sequence"/>
</dbReference>
<proteinExistence type="predicted"/>
<keyword evidence="3" id="KW-1185">Reference proteome</keyword>
<dbReference type="EMBL" id="KL367544">
    <property type="protein sequence ID" value="KFD65112.1"/>
    <property type="molecule type" value="Genomic_DNA"/>
</dbReference>
<dbReference type="AlphaFoldDB" id="A0A085N6L6"/>
<organism evidence="2">
    <name type="scientific">Trichuris suis</name>
    <name type="common">pig whipworm</name>
    <dbReference type="NCBI Taxonomy" id="68888"/>
    <lineage>
        <taxon>Eukaryota</taxon>
        <taxon>Metazoa</taxon>
        <taxon>Ecdysozoa</taxon>
        <taxon>Nematoda</taxon>
        <taxon>Enoplea</taxon>
        <taxon>Dorylaimia</taxon>
        <taxon>Trichinellida</taxon>
        <taxon>Trichuridae</taxon>
        <taxon>Trichuris</taxon>
    </lineage>
</organism>
<evidence type="ECO:0000313" key="3">
    <source>
        <dbReference type="Proteomes" id="UP000030764"/>
    </source>
</evidence>
<protein>
    <submittedName>
        <fullName evidence="2">Uncharacterized protein</fullName>
    </submittedName>
</protein>
<gene>
    <name evidence="1" type="ORF">M513_00708</name>
    <name evidence="2" type="ORF">M514_00708</name>
</gene>